<evidence type="ECO:0000256" key="1">
    <source>
        <dbReference type="SAM" id="MobiDB-lite"/>
    </source>
</evidence>
<dbReference type="AlphaFoldDB" id="Q2W5W3"/>
<proteinExistence type="predicted"/>
<keyword evidence="3" id="KW-1185">Reference proteome</keyword>
<dbReference type="Proteomes" id="UP000007058">
    <property type="component" value="Chromosome"/>
</dbReference>
<dbReference type="STRING" id="342108.amb1958"/>
<name>Q2W5W3_PARM1</name>
<feature type="compositionally biased region" description="Polar residues" evidence="1">
    <location>
        <begin position="26"/>
        <end position="36"/>
    </location>
</feature>
<dbReference type="KEGG" id="mag:amb1958"/>
<gene>
    <name evidence="2" type="ordered locus">amb1958</name>
</gene>
<evidence type="ECO:0000313" key="3">
    <source>
        <dbReference type="Proteomes" id="UP000007058"/>
    </source>
</evidence>
<sequence>MTSPMVATTGTMAILAQILMSSRKLISSSATGGRQQATPAPVPPKPLAPAIRIYINTDDATIKQPSRALSNTQL</sequence>
<evidence type="ECO:0000313" key="2">
    <source>
        <dbReference type="EMBL" id="BAE50762.1"/>
    </source>
</evidence>
<accession>Q2W5W3</accession>
<feature type="region of interest" description="Disordered" evidence="1">
    <location>
        <begin position="26"/>
        <end position="45"/>
    </location>
</feature>
<dbReference type="HOGENOM" id="CLU_2683486_0_0_5"/>
<protein>
    <submittedName>
        <fullName evidence="2">Uncharacterized protein</fullName>
    </submittedName>
</protein>
<dbReference type="EMBL" id="AP007255">
    <property type="protein sequence ID" value="BAE50762.1"/>
    <property type="molecule type" value="Genomic_DNA"/>
</dbReference>
<organism evidence="2 3">
    <name type="scientific">Paramagnetospirillum magneticum (strain ATCC 700264 / AMB-1)</name>
    <name type="common">Magnetospirillum magneticum</name>
    <dbReference type="NCBI Taxonomy" id="342108"/>
    <lineage>
        <taxon>Bacteria</taxon>
        <taxon>Pseudomonadati</taxon>
        <taxon>Pseudomonadota</taxon>
        <taxon>Alphaproteobacteria</taxon>
        <taxon>Rhodospirillales</taxon>
        <taxon>Magnetospirillaceae</taxon>
        <taxon>Paramagnetospirillum</taxon>
    </lineage>
</organism>
<reference evidence="2 3" key="1">
    <citation type="journal article" date="2005" name="DNA Res.">
        <title>Complete genome sequence of the facultative anaerobic magnetotactic bacterium Magnetospirillum sp. strain AMB-1.</title>
        <authorList>
            <person name="Matsunaga T."/>
            <person name="Okamura Y."/>
            <person name="Fukuda Y."/>
            <person name="Wahyudi A.T."/>
            <person name="Murase Y."/>
            <person name="Takeyama H."/>
        </authorList>
    </citation>
    <scope>NUCLEOTIDE SEQUENCE [LARGE SCALE GENOMIC DNA]</scope>
    <source>
        <strain evidence="3">ATCC 700264 / AMB-1</strain>
    </source>
</reference>